<evidence type="ECO:0000256" key="12">
    <source>
        <dbReference type="ARBA" id="ARBA00023125"/>
    </source>
</evidence>
<keyword evidence="9" id="KW-0862">Zinc</keyword>
<dbReference type="GO" id="GO:0005737">
    <property type="term" value="C:cytoplasm"/>
    <property type="evidence" value="ECO:0007669"/>
    <property type="project" value="UniProtKB-SubCell"/>
</dbReference>
<keyword evidence="13" id="KW-0234">DNA repair</keyword>
<keyword evidence="12" id="KW-0238">DNA-binding</keyword>
<dbReference type="InterPro" id="IPR041102">
    <property type="entry name" value="UvrA_inter"/>
</dbReference>
<dbReference type="InterPro" id="IPR003593">
    <property type="entry name" value="AAA+_ATPase"/>
</dbReference>
<dbReference type="GO" id="GO:0004518">
    <property type="term" value="F:nuclease activity"/>
    <property type="evidence" value="ECO:0007669"/>
    <property type="project" value="UniProtKB-KW"/>
</dbReference>
<dbReference type="Gene3D" id="1.20.1580.10">
    <property type="entry name" value="ABC transporter ATPase like domain"/>
    <property type="match status" value="3"/>
</dbReference>
<proteinExistence type="inferred from homology"/>
<dbReference type="Proteomes" id="UP000007881">
    <property type="component" value="Chromosome"/>
</dbReference>
<dbReference type="SUPFAM" id="SSF52540">
    <property type="entry name" value="P-loop containing nucleoside triphosphate hydrolases"/>
    <property type="match status" value="3"/>
</dbReference>
<dbReference type="GO" id="GO:0009380">
    <property type="term" value="C:excinuclease repair complex"/>
    <property type="evidence" value="ECO:0007669"/>
    <property type="project" value="InterPro"/>
</dbReference>
<keyword evidence="20" id="KW-1185">Reference proteome</keyword>
<evidence type="ECO:0000256" key="4">
    <source>
        <dbReference type="ARBA" id="ARBA00022737"/>
    </source>
</evidence>
<keyword evidence="5" id="KW-0547">Nucleotide-binding</keyword>
<evidence type="ECO:0000256" key="17">
    <source>
        <dbReference type="SAM" id="MobiDB-lite"/>
    </source>
</evidence>
<keyword evidence="10" id="KW-0067">ATP-binding</keyword>
<gene>
    <name evidence="19" type="primary">uvrA</name>
    <name evidence="19" type="ordered locus">PSMK_29200</name>
</gene>
<comment type="subcellular location">
    <subcellularLocation>
        <location evidence="1">Cytoplasm</location>
    </subcellularLocation>
</comment>
<dbReference type="OrthoDB" id="9809851at2"/>
<feature type="compositionally biased region" description="Basic residues" evidence="17">
    <location>
        <begin position="1039"/>
        <end position="1049"/>
    </location>
</feature>
<dbReference type="FunFam" id="1.20.1580.10:FF:000002">
    <property type="entry name" value="UvrABC system protein A"/>
    <property type="match status" value="1"/>
</dbReference>
<evidence type="ECO:0000313" key="19">
    <source>
        <dbReference type="EMBL" id="BAM05079.1"/>
    </source>
</evidence>
<dbReference type="InterPro" id="IPR004602">
    <property type="entry name" value="UvrA"/>
</dbReference>
<dbReference type="Gene3D" id="3.40.50.300">
    <property type="entry name" value="P-loop containing nucleotide triphosphate hydrolases"/>
    <property type="match status" value="3"/>
</dbReference>
<dbReference type="GO" id="GO:0006289">
    <property type="term" value="P:nucleotide-excision repair"/>
    <property type="evidence" value="ECO:0007669"/>
    <property type="project" value="InterPro"/>
</dbReference>
<keyword evidence="6" id="KW-0227">DNA damage</keyword>
<dbReference type="PATRIC" id="fig|1142394.8.peg.3022"/>
<keyword evidence="7" id="KW-0228">DNA excision</keyword>
<dbReference type="Gene3D" id="3.30.190.20">
    <property type="match status" value="1"/>
</dbReference>
<keyword evidence="11" id="KW-0267">Excision nuclease</keyword>
<evidence type="ECO:0000256" key="15">
    <source>
        <dbReference type="ARBA" id="ARBA00039316"/>
    </source>
</evidence>
<dbReference type="PANTHER" id="PTHR43152:SF3">
    <property type="entry name" value="UVRABC SYSTEM PROTEIN A"/>
    <property type="match status" value="1"/>
</dbReference>
<organism evidence="19 20">
    <name type="scientific">Phycisphaera mikurensis (strain NBRC 102666 / KCTC 22515 / FYK2301M01)</name>
    <dbReference type="NCBI Taxonomy" id="1142394"/>
    <lineage>
        <taxon>Bacteria</taxon>
        <taxon>Pseudomonadati</taxon>
        <taxon>Planctomycetota</taxon>
        <taxon>Phycisphaerae</taxon>
        <taxon>Phycisphaerales</taxon>
        <taxon>Phycisphaeraceae</taxon>
        <taxon>Phycisphaera</taxon>
    </lineage>
</organism>
<keyword evidence="8" id="KW-0863">Zinc-finger</keyword>
<name>I0IIJ1_PHYMF</name>
<feature type="domain" description="ABC transporter" evidence="18">
    <location>
        <begin position="671"/>
        <end position="1016"/>
    </location>
</feature>
<dbReference type="eggNOG" id="COG0178">
    <property type="taxonomic scope" value="Bacteria"/>
</dbReference>
<accession>I0IIJ1</accession>
<evidence type="ECO:0000259" key="18">
    <source>
        <dbReference type="PROSITE" id="PS50893"/>
    </source>
</evidence>
<dbReference type="Gene3D" id="1.10.8.280">
    <property type="entry name" value="ABC transporter ATPase domain-like"/>
    <property type="match status" value="1"/>
</dbReference>
<keyword evidence="3" id="KW-0479">Metal-binding</keyword>
<dbReference type="PROSITE" id="PS00211">
    <property type="entry name" value="ABC_TRANSPORTER_1"/>
    <property type="match status" value="2"/>
</dbReference>
<dbReference type="Pfam" id="PF17760">
    <property type="entry name" value="UvrA_inter"/>
    <property type="match status" value="1"/>
</dbReference>
<evidence type="ECO:0000256" key="1">
    <source>
        <dbReference type="ARBA" id="ARBA00004496"/>
    </source>
</evidence>
<feature type="region of interest" description="Disordered" evidence="17">
    <location>
        <begin position="990"/>
        <end position="1049"/>
    </location>
</feature>
<dbReference type="RefSeq" id="WP_014438287.1">
    <property type="nucleotide sequence ID" value="NC_017080.1"/>
</dbReference>
<dbReference type="InterPro" id="IPR003439">
    <property type="entry name" value="ABC_transporter-like_ATP-bd"/>
</dbReference>
<dbReference type="AlphaFoldDB" id="I0IIJ1"/>
<dbReference type="GO" id="GO:0005524">
    <property type="term" value="F:ATP binding"/>
    <property type="evidence" value="ECO:0007669"/>
    <property type="project" value="UniProtKB-KW"/>
</dbReference>
<dbReference type="PANTHER" id="PTHR43152">
    <property type="entry name" value="UVRABC SYSTEM PROTEIN A"/>
    <property type="match status" value="1"/>
</dbReference>
<dbReference type="GO" id="GO:0003677">
    <property type="term" value="F:DNA binding"/>
    <property type="evidence" value="ECO:0007669"/>
    <property type="project" value="UniProtKB-KW"/>
</dbReference>
<dbReference type="SMART" id="SM00382">
    <property type="entry name" value="AAA"/>
    <property type="match status" value="1"/>
</dbReference>
<evidence type="ECO:0000256" key="6">
    <source>
        <dbReference type="ARBA" id="ARBA00022763"/>
    </source>
</evidence>
<dbReference type="Pfam" id="PF17755">
    <property type="entry name" value="UvrA_DNA-bind"/>
    <property type="match status" value="1"/>
</dbReference>
<evidence type="ECO:0000256" key="10">
    <source>
        <dbReference type="ARBA" id="ARBA00022840"/>
    </source>
</evidence>
<dbReference type="NCBIfam" id="TIGR00630">
    <property type="entry name" value="uvra"/>
    <property type="match status" value="1"/>
</dbReference>
<dbReference type="HOGENOM" id="CLU_001370_0_2_0"/>
<keyword evidence="2" id="KW-0963">Cytoplasm</keyword>
<protein>
    <recommendedName>
        <fullName evidence="15">UvrABC system protein A</fullName>
    </recommendedName>
    <alternativeName>
        <fullName evidence="16">Excinuclease ABC subunit A</fullName>
    </alternativeName>
</protein>
<evidence type="ECO:0000256" key="2">
    <source>
        <dbReference type="ARBA" id="ARBA00022490"/>
    </source>
</evidence>
<keyword evidence="4" id="KW-0677">Repeat</keyword>
<comment type="similarity">
    <text evidence="14">Belongs to the ABC transporter superfamily. UvrA family.</text>
</comment>
<evidence type="ECO:0000256" key="11">
    <source>
        <dbReference type="ARBA" id="ARBA00022881"/>
    </source>
</evidence>
<dbReference type="InterPro" id="IPR027417">
    <property type="entry name" value="P-loop_NTPase"/>
</dbReference>
<dbReference type="InterPro" id="IPR017871">
    <property type="entry name" value="ABC_transporter-like_CS"/>
</dbReference>
<evidence type="ECO:0000256" key="7">
    <source>
        <dbReference type="ARBA" id="ARBA00022769"/>
    </source>
</evidence>
<dbReference type="STRING" id="1142394.PSMK_29200"/>
<dbReference type="PROSITE" id="PS50893">
    <property type="entry name" value="ABC_TRANSPORTER_2"/>
    <property type="match status" value="1"/>
</dbReference>
<dbReference type="NCBIfam" id="NF001503">
    <property type="entry name" value="PRK00349.1"/>
    <property type="match status" value="1"/>
</dbReference>
<dbReference type="GO" id="GO:0016887">
    <property type="term" value="F:ATP hydrolysis activity"/>
    <property type="evidence" value="ECO:0007669"/>
    <property type="project" value="InterPro"/>
</dbReference>
<dbReference type="KEGG" id="phm:PSMK_29200"/>
<evidence type="ECO:0000256" key="9">
    <source>
        <dbReference type="ARBA" id="ARBA00022833"/>
    </source>
</evidence>
<dbReference type="InterPro" id="IPR041552">
    <property type="entry name" value="UvrA_DNA-bd"/>
</dbReference>
<reference evidence="19 20" key="1">
    <citation type="submission" date="2012-02" db="EMBL/GenBank/DDBJ databases">
        <title>Complete genome sequence of Phycisphaera mikurensis NBRC 102666.</title>
        <authorList>
            <person name="Ankai A."/>
            <person name="Hosoyama A."/>
            <person name="Terui Y."/>
            <person name="Sekine M."/>
            <person name="Fukai R."/>
            <person name="Kato Y."/>
            <person name="Nakamura S."/>
            <person name="Yamada-Narita S."/>
            <person name="Kawakoshi A."/>
            <person name="Fukunaga Y."/>
            <person name="Yamazaki S."/>
            <person name="Fujita N."/>
        </authorList>
    </citation>
    <scope>NUCLEOTIDE SEQUENCE [LARGE SCALE GENOMIC DNA]</scope>
    <source>
        <strain evidence="20">NBRC 102666 / KCTC 22515 / FYK2301M01</strain>
    </source>
</reference>
<evidence type="ECO:0000256" key="3">
    <source>
        <dbReference type="ARBA" id="ARBA00022723"/>
    </source>
</evidence>
<dbReference type="EMBL" id="AP012338">
    <property type="protein sequence ID" value="BAM05079.1"/>
    <property type="molecule type" value="Genomic_DNA"/>
</dbReference>
<evidence type="ECO:0000256" key="14">
    <source>
        <dbReference type="ARBA" id="ARBA00038000"/>
    </source>
</evidence>
<sequence>MASDAFIRVRGARAHNLKSVDLDIPRDRLTVMTGLSGSGKSTLAFDTVYAEGQRKYMESLSAYARQFLDQMQKPDVESIEGLPPTIAIEQRGSSHNPRSTVATTTEIYDYLRLLLARTGTPRCWHVEPDSRVGQEKRCGHLISSQSASQIVDHVLALPEGTKLMILAPLVRGKKGHHREVFEGMQRQGFVRARADGELIDLRELAAGEVGKDGTVFTTKVQRYQKHQVEAVIDRIVVRHETDQQEARAEAGGEPSDVRSRIADSVELSLKLADGLVVIAVIHDDKSTTDTLFSEKYACPIHPECSLEDLEPRLFSFNSPYGACPACAGLGTVFEFDPELVIAEPHLGLADGLIEPWRKSGRRMNIFYNRLARRFAKDFGVTPQTAFEDMPADVQRILLHGSNPRDEKAHGAQFEGVIPNLQRRLETTDSEFIKQRLSGYLSEAGCETCHGARLREESLHVFLPVREANLAGARCTDPAGFANAEPTEGGVRWVNMDHVVNMTIEQAVGFFDALELPPEGASIAAPILKEIKARLGFMRSVGLGYLNLNRTTGSLSGGEAQRIRLATQVGSGLVGCCYVLDEPTIGLHQRDNERLIATLRSLADIGNTVLVVEHDEDTIRAADHLIDIGPGPGRHGGEVVAAGPIDEVIAFPDSLTAKYLRGDEKVEVPKKRRRLDHRKPLVVKGAAANNLKNVDASFPLGGLLTVTGVSGSGKSTLVNQILMKGLKRELSGARVKPGEHRAIKGMESIDRVIEVDQSPIGRTPRSNPATYTGLFDAIRTLFTKTKEAKIRGYKPGRFSFNVKGGRCEACQGQGTKKIEMHFLPDVFVTCDVCKGARYNRETLEVTYRGKHIADVLDMTIEEALGFFEAFPDVQRMLGALNDVGLSYIQLGQQSTTLSGGEAQRIKLATELGKRSTGRTLYVLDEPTTGLHFEDVRKLIGVLNRLVDEGTRSASDAVLEVGGNTVVLIEHNMDVIKCSDWLLDMGPEGGDRGGELVAEGTPEDVAANPASHTGRFLKPMLTPTPPAKKKPAATKQATAKKSPKKRAALKA</sequence>
<evidence type="ECO:0000256" key="13">
    <source>
        <dbReference type="ARBA" id="ARBA00023204"/>
    </source>
</evidence>
<evidence type="ECO:0000313" key="20">
    <source>
        <dbReference type="Proteomes" id="UP000007881"/>
    </source>
</evidence>
<evidence type="ECO:0000256" key="16">
    <source>
        <dbReference type="ARBA" id="ARBA00042156"/>
    </source>
</evidence>
<evidence type="ECO:0000256" key="5">
    <source>
        <dbReference type="ARBA" id="ARBA00022741"/>
    </source>
</evidence>
<dbReference type="GO" id="GO:0008270">
    <property type="term" value="F:zinc ion binding"/>
    <property type="evidence" value="ECO:0007669"/>
    <property type="project" value="UniProtKB-KW"/>
</dbReference>
<evidence type="ECO:0000256" key="8">
    <source>
        <dbReference type="ARBA" id="ARBA00022771"/>
    </source>
</evidence>
<dbReference type="CDD" id="cd03271">
    <property type="entry name" value="ABC_UvrA_II"/>
    <property type="match status" value="1"/>
</dbReference>